<dbReference type="PROSITE" id="PS50977">
    <property type="entry name" value="HTH_TETR_2"/>
    <property type="match status" value="1"/>
</dbReference>
<evidence type="ECO:0000256" key="3">
    <source>
        <dbReference type="ARBA" id="ARBA00023163"/>
    </source>
</evidence>
<proteinExistence type="predicted"/>
<feature type="DNA-binding region" description="H-T-H motif" evidence="4">
    <location>
        <begin position="35"/>
        <end position="54"/>
    </location>
</feature>
<dbReference type="InterPro" id="IPR001647">
    <property type="entry name" value="HTH_TetR"/>
</dbReference>
<sequence>MSGRRKGNNVTVDTRDRIMEAARLTVQDLGYGGLSFRELAKDVGIKSASIHYYFATKGELGAALANRYTAHYGAVLDELLTQGLDVETCMARYTDVFAETLRADNRLCLAGMLGAERNQLPEEVQTEVVKYGEMNERWLARVLALRNPGGPEENERQARAIYAAVQGAQLIAHTRNDVSLYEEIIATYRANGLIP</sequence>
<evidence type="ECO:0000256" key="2">
    <source>
        <dbReference type="ARBA" id="ARBA00023125"/>
    </source>
</evidence>
<keyword evidence="2 4" id="KW-0238">DNA-binding</keyword>
<gene>
    <name evidence="6" type="ORF">HB770_06005</name>
</gene>
<evidence type="ECO:0000256" key="4">
    <source>
        <dbReference type="PROSITE-ProRule" id="PRU00335"/>
    </source>
</evidence>
<feature type="domain" description="HTH tetR-type" evidence="5">
    <location>
        <begin position="12"/>
        <end position="72"/>
    </location>
</feature>
<dbReference type="PANTHER" id="PTHR47506:SF1">
    <property type="entry name" value="HTH-TYPE TRANSCRIPTIONAL REGULATOR YJDC"/>
    <property type="match status" value="1"/>
</dbReference>
<dbReference type="Proteomes" id="UP000515518">
    <property type="component" value="Chromosome"/>
</dbReference>
<dbReference type="GO" id="GO:0003677">
    <property type="term" value="F:DNA binding"/>
    <property type="evidence" value="ECO:0007669"/>
    <property type="project" value="UniProtKB-UniRule"/>
</dbReference>
<protein>
    <submittedName>
        <fullName evidence="6">TetR/AcrR family transcriptional regulator</fullName>
    </submittedName>
</protein>
<keyword evidence="3" id="KW-0804">Transcription</keyword>
<dbReference type="SUPFAM" id="SSF48498">
    <property type="entry name" value="Tetracyclin repressor-like, C-terminal domain"/>
    <property type="match status" value="1"/>
</dbReference>
<organism evidence="6 7">
    <name type="scientific">Rhizobium leguminosarum bv. viciae</name>
    <dbReference type="NCBI Taxonomy" id="387"/>
    <lineage>
        <taxon>Bacteria</taxon>
        <taxon>Pseudomonadati</taxon>
        <taxon>Pseudomonadota</taxon>
        <taxon>Alphaproteobacteria</taxon>
        <taxon>Hyphomicrobiales</taxon>
        <taxon>Rhizobiaceae</taxon>
        <taxon>Rhizobium/Agrobacterium group</taxon>
        <taxon>Rhizobium</taxon>
    </lineage>
</organism>
<dbReference type="PANTHER" id="PTHR47506">
    <property type="entry name" value="TRANSCRIPTIONAL REGULATORY PROTEIN"/>
    <property type="match status" value="1"/>
</dbReference>
<reference evidence="7" key="1">
    <citation type="journal article" date="2020" name="Mol. Plant Microbe">
        <title>Rhizobial microsymbionts of the narrowly endemic Oxytropis species growing in Kamchatka are characterized by significant genetic diversity and possess a set of genes that are associated with T3SS and T6SS secretion systems and can affect the development of symbiosis.</title>
        <authorList>
            <person name="Safronova V."/>
            <person name="Guro P."/>
            <person name="Sazanova A."/>
            <person name="Kuznetsova I."/>
            <person name="Belimov A."/>
            <person name="Yakubov V."/>
            <person name="Chirak E."/>
            <person name="Afonin A."/>
            <person name="Gogolev Y."/>
            <person name="Andronov E."/>
            <person name="Tikhonovich I."/>
        </authorList>
    </citation>
    <scope>NUCLEOTIDE SEQUENCE [LARGE SCALE GENOMIC DNA]</scope>
    <source>
        <strain evidence="7">RCAM0610</strain>
    </source>
</reference>
<dbReference type="SUPFAM" id="SSF46689">
    <property type="entry name" value="Homeodomain-like"/>
    <property type="match status" value="1"/>
</dbReference>
<name>A0A7G6RIA6_RHILV</name>
<dbReference type="InterPro" id="IPR009057">
    <property type="entry name" value="Homeodomain-like_sf"/>
</dbReference>
<dbReference type="Pfam" id="PF00440">
    <property type="entry name" value="TetR_N"/>
    <property type="match status" value="1"/>
</dbReference>
<evidence type="ECO:0000259" key="5">
    <source>
        <dbReference type="PROSITE" id="PS50977"/>
    </source>
</evidence>
<evidence type="ECO:0000313" key="6">
    <source>
        <dbReference type="EMBL" id="QND41988.1"/>
    </source>
</evidence>
<dbReference type="AlphaFoldDB" id="A0A7G6RIA6"/>
<dbReference type="Gene3D" id="1.10.357.10">
    <property type="entry name" value="Tetracycline Repressor, domain 2"/>
    <property type="match status" value="1"/>
</dbReference>
<evidence type="ECO:0000256" key="1">
    <source>
        <dbReference type="ARBA" id="ARBA00023015"/>
    </source>
</evidence>
<accession>A0A7G6RIA6</accession>
<evidence type="ECO:0000313" key="7">
    <source>
        <dbReference type="Proteomes" id="UP000515518"/>
    </source>
</evidence>
<keyword evidence="1" id="KW-0805">Transcription regulation</keyword>
<dbReference type="EMBL" id="CP050549">
    <property type="protein sequence ID" value="QND41988.1"/>
    <property type="molecule type" value="Genomic_DNA"/>
</dbReference>
<dbReference type="InterPro" id="IPR036271">
    <property type="entry name" value="Tet_transcr_reg_TetR-rel_C_sf"/>
</dbReference>